<dbReference type="RefSeq" id="WP_060459716.1">
    <property type="nucleotide sequence ID" value="NZ_AP014808.1"/>
</dbReference>
<evidence type="ECO:0000313" key="4">
    <source>
        <dbReference type="EMBL" id="BAQ57740.1"/>
    </source>
</evidence>
<dbReference type="STRING" id="1600.LBAT_1351"/>
<dbReference type="Gene3D" id="3.40.630.30">
    <property type="match status" value="2"/>
</dbReference>
<dbReference type="PANTHER" id="PTHR42919:SF8">
    <property type="entry name" value="N-ALPHA-ACETYLTRANSFERASE 50"/>
    <property type="match status" value="1"/>
</dbReference>
<keyword evidence="2" id="KW-0012">Acyltransferase</keyword>
<dbReference type="KEGG" id="lae:LBAT_1351"/>
<dbReference type="PROSITE" id="PS51186">
    <property type="entry name" value="GNAT"/>
    <property type="match status" value="2"/>
</dbReference>
<evidence type="ECO:0000256" key="2">
    <source>
        <dbReference type="ARBA" id="ARBA00023315"/>
    </source>
</evidence>
<keyword evidence="1 4" id="KW-0808">Transferase</keyword>
<reference evidence="4 5" key="1">
    <citation type="submission" date="2015-03" db="EMBL/GenBank/DDBJ databases">
        <title>Complete genome sequence of Lactobacillus acetotolerans NBRC 13120.</title>
        <authorList>
            <person name="Toh H."/>
            <person name="Morita H."/>
            <person name="Fujita N."/>
        </authorList>
    </citation>
    <scope>NUCLEOTIDE SEQUENCE [LARGE SCALE GENOMIC DNA]</scope>
    <source>
        <strain evidence="4 5">NBRC 13120</strain>
    </source>
</reference>
<dbReference type="PATRIC" id="fig|1600.4.peg.1379"/>
<dbReference type="InterPro" id="IPR051556">
    <property type="entry name" value="N-term/lysine_N-AcTrnsfr"/>
</dbReference>
<evidence type="ECO:0000256" key="1">
    <source>
        <dbReference type="ARBA" id="ARBA00022679"/>
    </source>
</evidence>
<keyword evidence="5" id="KW-1185">Reference proteome</keyword>
<organism evidence="4 5">
    <name type="scientific">Lactobacillus acetotolerans</name>
    <dbReference type="NCBI Taxonomy" id="1600"/>
    <lineage>
        <taxon>Bacteria</taxon>
        <taxon>Bacillati</taxon>
        <taxon>Bacillota</taxon>
        <taxon>Bacilli</taxon>
        <taxon>Lactobacillales</taxon>
        <taxon>Lactobacillaceae</taxon>
        <taxon>Lactobacillus</taxon>
    </lineage>
</organism>
<protein>
    <submittedName>
        <fullName evidence="4">Acetyltransferase</fullName>
    </submittedName>
</protein>
<dbReference type="AlphaFoldDB" id="A0A0D6A5P4"/>
<evidence type="ECO:0000259" key="3">
    <source>
        <dbReference type="PROSITE" id="PS51186"/>
    </source>
</evidence>
<dbReference type="SUPFAM" id="SSF55729">
    <property type="entry name" value="Acyl-CoA N-acyltransferases (Nat)"/>
    <property type="match status" value="2"/>
</dbReference>
<dbReference type="OrthoDB" id="7163760at2"/>
<feature type="domain" description="N-acetyltransferase" evidence="3">
    <location>
        <begin position="5"/>
        <end position="155"/>
    </location>
</feature>
<dbReference type="InterPro" id="IPR000182">
    <property type="entry name" value="GNAT_dom"/>
</dbReference>
<name>A0A0D6A5P4_9LACO</name>
<dbReference type="InterPro" id="IPR016181">
    <property type="entry name" value="Acyl_CoA_acyltransferase"/>
</dbReference>
<evidence type="ECO:0000313" key="5">
    <source>
        <dbReference type="Proteomes" id="UP000035709"/>
    </source>
</evidence>
<sequence>MGEMKKVVNLSKKELEEANDLINQVESYDHTYCRPYLSNQYNYFPDMPSFILYYNEKQLVGLLTLYADEDTAGIVDITINVLPDYRRHKIGTKLFTEGLKILKKYNFQNYDFMSEQRFLDNNPDFLKNIGLQIEPAESEYQMSYKNDFINVKRNEELEVRKLKQPDVEQLLPLYSKVFATNTQETRTYLQESLNEINTKSFVLLLKKEIIGYCSIDVSDTYYIFGLFIAEKYQNGGLGTYFIKWVMKILLESDPKAFVIGVDESNKIAHHLYLKVGFKDQTKVVYLSK</sequence>
<accession>A0A0D6A5P4</accession>
<dbReference type="CDD" id="cd04301">
    <property type="entry name" value="NAT_SF"/>
    <property type="match status" value="2"/>
</dbReference>
<feature type="domain" description="N-acetyltransferase" evidence="3">
    <location>
        <begin position="157"/>
        <end position="288"/>
    </location>
</feature>
<dbReference type="Proteomes" id="UP000035709">
    <property type="component" value="Chromosome"/>
</dbReference>
<dbReference type="PANTHER" id="PTHR42919">
    <property type="entry name" value="N-ALPHA-ACETYLTRANSFERASE"/>
    <property type="match status" value="1"/>
</dbReference>
<dbReference type="GO" id="GO:0016747">
    <property type="term" value="F:acyltransferase activity, transferring groups other than amino-acyl groups"/>
    <property type="evidence" value="ECO:0007669"/>
    <property type="project" value="InterPro"/>
</dbReference>
<dbReference type="EMBL" id="AP014808">
    <property type="protein sequence ID" value="BAQ57740.1"/>
    <property type="molecule type" value="Genomic_DNA"/>
</dbReference>
<dbReference type="Pfam" id="PF00583">
    <property type="entry name" value="Acetyltransf_1"/>
    <property type="match status" value="2"/>
</dbReference>
<proteinExistence type="predicted"/>
<gene>
    <name evidence="4" type="ORF">LBAT_1351</name>
</gene>